<dbReference type="RefSeq" id="WP_039209470.1">
    <property type="nucleotide sequence ID" value="NZ_JSCE01000177.1"/>
</dbReference>
<comment type="caution">
    <text evidence="8">The sequence shown here is derived from an EMBL/GenBank/DDBJ whole genome shotgun (WGS) entry which is preliminary data.</text>
</comment>
<dbReference type="GO" id="GO:0045892">
    <property type="term" value="P:negative regulation of DNA-templated transcription"/>
    <property type="evidence" value="ECO:0007669"/>
    <property type="project" value="InterPro"/>
</dbReference>
<dbReference type="eggNOG" id="COG2747">
    <property type="taxonomic scope" value="Bacteria"/>
</dbReference>
<accession>A0A0B2JTP4</accession>
<dbReference type="Proteomes" id="UP000030993">
    <property type="component" value="Unassembled WGS sequence"/>
</dbReference>
<name>A0A0B2JTP4_9FIRM</name>
<evidence type="ECO:0000256" key="2">
    <source>
        <dbReference type="ARBA" id="ARBA00017823"/>
    </source>
</evidence>
<keyword evidence="5" id="KW-0805">Transcription regulation</keyword>
<evidence type="ECO:0000259" key="7">
    <source>
        <dbReference type="Pfam" id="PF04316"/>
    </source>
</evidence>
<keyword evidence="4" id="KW-1005">Bacterial flagellum biogenesis</keyword>
<feature type="domain" description="Anti-sigma-28 factor FlgM C-terminal" evidence="7">
    <location>
        <begin position="34"/>
        <end position="88"/>
    </location>
</feature>
<dbReference type="SUPFAM" id="SSF101498">
    <property type="entry name" value="Anti-sigma factor FlgM"/>
    <property type="match status" value="1"/>
</dbReference>
<dbReference type="EMBL" id="JSCE01000177">
    <property type="protein sequence ID" value="KHM51695.1"/>
    <property type="molecule type" value="Genomic_DNA"/>
</dbReference>
<dbReference type="GO" id="GO:0044781">
    <property type="term" value="P:bacterial-type flagellum organization"/>
    <property type="evidence" value="ECO:0007669"/>
    <property type="project" value="UniProtKB-KW"/>
</dbReference>
<comment type="similarity">
    <text evidence="1">Belongs to the FlgM family.</text>
</comment>
<evidence type="ECO:0000256" key="4">
    <source>
        <dbReference type="ARBA" id="ARBA00022795"/>
    </source>
</evidence>
<reference evidence="8 9" key="1">
    <citation type="journal article" date="2013" name="PLoS ONE">
        <title>Identification and characterization of three novel lipases belonging to families II and V from Anaerovibrio lipolyticus 5ST.</title>
        <authorList>
            <person name="Prive F."/>
            <person name="Kaderbhai N.N."/>
            <person name="Girdwood S."/>
            <person name="Worgan H.J."/>
            <person name="Pinloche E."/>
            <person name="Scollan N.D."/>
            <person name="Huws S.A."/>
            <person name="Newbold C.J."/>
        </authorList>
    </citation>
    <scope>NUCLEOTIDE SEQUENCE [LARGE SCALE GENOMIC DNA]</scope>
    <source>
        <strain evidence="8 9">5S</strain>
    </source>
</reference>
<keyword evidence="9" id="KW-1185">Reference proteome</keyword>
<dbReference type="InterPro" id="IPR007412">
    <property type="entry name" value="FlgM"/>
</dbReference>
<dbReference type="InterPro" id="IPR031316">
    <property type="entry name" value="FlgM_C"/>
</dbReference>
<dbReference type="STRING" id="82374.NZ47_08980"/>
<dbReference type="InterPro" id="IPR035890">
    <property type="entry name" value="Anti-sigma-28_factor_FlgM_sf"/>
</dbReference>
<evidence type="ECO:0000256" key="5">
    <source>
        <dbReference type="ARBA" id="ARBA00023015"/>
    </source>
</evidence>
<sequence>MIINNNLQGIASVYANHRSTNKVAHTEREEVRSDEIHISTKAQNASEMLKKLNAMDDVRSDRVAELENMIAAGNYHVSSYDLASSMLNCRF</sequence>
<keyword evidence="6" id="KW-0804">Transcription</keyword>
<proteinExistence type="inferred from homology"/>
<gene>
    <name evidence="8" type="ORF">NZ47_08980</name>
</gene>
<evidence type="ECO:0000313" key="9">
    <source>
        <dbReference type="Proteomes" id="UP000030993"/>
    </source>
</evidence>
<keyword evidence="3" id="KW-0678">Repressor</keyword>
<evidence type="ECO:0000313" key="8">
    <source>
        <dbReference type="EMBL" id="KHM51695.1"/>
    </source>
</evidence>
<organism evidence="8 9">
    <name type="scientific">Anaerovibrio lipolyticus</name>
    <dbReference type="NCBI Taxonomy" id="82374"/>
    <lineage>
        <taxon>Bacteria</taxon>
        <taxon>Bacillati</taxon>
        <taxon>Bacillota</taxon>
        <taxon>Negativicutes</taxon>
        <taxon>Selenomonadales</taxon>
        <taxon>Selenomonadaceae</taxon>
        <taxon>Anaerovibrio</taxon>
    </lineage>
</organism>
<protein>
    <recommendedName>
        <fullName evidence="2">Negative regulator of flagellin synthesis</fullName>
    </recommendedName>
</protein>
<evidence type="ECO:0000256" key="6">
    <source>
        <dbReference type="ARBA" id="ARBA00023163"/>
    </source>
</evidence>
<dbReference type="NCBIfam" id="TIGR03824">
    <property type="entry name" value="FlgM_jcvi"/>
    <property type="match status" value="1"/>
</dbReference>
<evidence type="ECO:0000256" key="3">
    <source>
        <dbReference type="ARBA" id="ARBA00022491"/>
    </source>
</evidence>
<dbReference type="AlphaFoldDB" id="A0A0B2JTP4"/>
<dbReference type="Pfam" id="PF04316">
    <property type="entry name" value="FlgM"/>
    <property type="match status" value="1"/>
</dbReference>
<evidence type="ECO:0000256" key="1">
    <source>
        <dbReference type="ARBA" id="ARBA00005322"/>
    </source>
</evidence>